<dbReference type="EMBL" id="JQCQ01000030">
    <property type="protein sequence ID" value="KRO23368.1"/>
    <property type="molecule type" value="Genomic_DNA"/>
</dbReference>
<dbReference type="GO" id="GO:0016747">
    <property type="term" value="F:acyltransferase activity, transferring groups other than amino-acyl groups"/>
    <property type="evidence" value="ECO:0007669"/>
    <property type="project" value="InterPro"/>
</dbReference>
<dbReference type="AlphaFoldDB" id="A0A0R2NBU9"/>
<accession>A0A0R2NBU9</accession>
<reference evidence="2 3" key="1">
    <citation type="journal article" date="2015" name="Genome Announc.">
        <title>Expanding the biotechnology potential of lactobacilli through comparative genomics of 213 strains and associated genera.</title>
        <authorList>
            <person name="Sun Z."/>
            <person name="Harris H.M."/>
            <person name="McCann A."/>
            <person name="Guo C."/>
            <person name="Argimon S."/>
            <person name="Zhang W."/>
            <person name="Yang X."/>
            <person name="Jeffery I.B."/>
            <person name="Cooney J.C."/>
            <person name="Kagawa T.F."/>
            <person name="Liu W."/>
            <person name="Song Y."/>
            <person name="Salvetti E."/>
            <person name="Wrobel A."/>
            <person name="Rasinkangas P."/>
            <person name="Parkhill J."/>
            <person name="Rea M.C."/>
            <person name="O'Sullivan O."/>
            <person name="Ritari J."/>
            <person name="Douillard F.P."/>
            <person name="Paul Ross R."/>
            <person name="Yang R."/>
            <person name="Briner A.E."/>
            <person name="Felis G.E."/>
            <person name="de Vos W.M."/>
            <person name="Barrangou R."/>
            <person name="Klaenhammer T.R."/>
            <person name="Caufield P.W."/>
            <person name="Cui Y."/>
            <person name="Zhang H."/>
            <person name="O'Toole P.W."/>
        </authorList>
    </citation>
    <scope>NUCLEOTIDE SEQUENCE [LARGE SCALE GENOMIC DNA]</scope>
    <source>
        <strain evidence="2 3">DSM 23026</strain>
    </source>
</reference>
<gene>
    <name evidence="2" type="ORF">IV88_GL001004</name>
</gene>
<keyword evidence="3" id="KW-1185">Reference proteome</keyword>
<dbReference type="PANTHER" id="PTHR43415">
    <property type="entry name" value="SPERMIDINE N(1)-ACETYLTRANSFERASE"/>
    <property type="match status" value="1"/>
</dbReference>
<dbReference type="CDD" id="cd04301">
    <property type="entry name" value="NAT_SF"/>
    <property type="match status" value="1"/>
</dbReference>
<dbReference type="SUPFAM" id="SSF55729">
    <property type="entry name" value="Acyl-CoA N-acyltransferases (Nat)"/>
    <property type="match status" value="1"/>
</dbReference>
<name>A0A0R2NBU9_9LACO</name>
<feature type="domain" description="N-acetyltransferase" evidence="1">
    <location>
        <begin position="2"/>
        <end position="158"/>
    </location>
</feature>
<evidence type="ECO:0000313" key="2">
    <source>
        <dbReference type="EMBL" id="KRO23368.1"/>
    </source>
</evidence>
<dbReference type="Gene3D" id="3.40.630.30">
    <property type="match status" value="1"/>
</dbReference>
<dbReference type="InterPro" id="IPR000182">
    <property type="entry name" value="GNAT_dom"/>
</dbReference>
<dbReference type="Proteomes" id="UP000051249">
    <property type="component" value="Unassembled WGS sequence"/>
</dbReference>
<comment type="caution">
    <text evidence="2">The sequence shown here is derived from an EMBL/GenBank/DDBJ whole genome shotgun (WGS) entry which is preliminary data.</text>
</comment>
<dbReference type="PROSITE" id="PS51186">
    <property type="entry name" value="GNAT"/>
    <property type="match status" value="1"/>
</dbReference>
<sequence>MITVEPFQKENLQQIIEIDKQIWNPTNTPVANSEKLGTPEEHYYNTNVLVAKNDDNKVVGYIEYNSPSKLKAARYTWEFGIGVDPNFQHQHIGTNLIEGLKDEAIKQNIHKIALRVFSTNPNAIAFYKKNGFTIEGTLKDEFFVDNHFVDDIRMSYFI</sequence>
<dbReference type="PATRIC" id="fig|480391.4.peg.1019"/>
<dbReference type="InterPro" id="IPR016181">
    <property type="entry name" value="Acyl_CoA_acyltransferase"/>
</dbReference>
<evidence type="ECO:0000259" key="1">
    <source>
        <dbReference type="PROSITE" id="PS51186"/>
    </source>
</evidence>
<proteinExistence type="predicted"/>
<protein>
    <recommendedName>
        <fullName evidence="1">N-acetyltransferase domain-containing protein</fullName>
    </recommendedName>
</protein>
<dbReference type="RefSeq" id="WP_057800151.1">
    <property type="nucleotide sequence ID" value="NZ_BJZZ01000029.1"/>
</dbReference>
<dbReference type="PANTHER" id="PTHR43415:SF3">
    <property type="entry name" value="GNAT-FAMILY ACETYLTRANSFERASE"/>
    <property type="match status" value="1"/>
</dbReference>
<organism evidence="2 3">
    <name type="scientific">Pediococcus argentinicus</name>
    <dbReference type="NCBI Taxonomy" id="480391"/>
    <lineage>
        <taxon>Bacteria</taxon>
        <taxon>Bacillati</taxon>
        <taxon>Bacillota</taxon>
        <taxon>Bacilli</taxon>
        <taxon>Lactobacillales</taxon>
        <taxon>Lactobacillaceae</taxon>
        <taxon>Pediococcus</taxon>
    </lineage>
</organism>
<dbReference type="Pfam" id="PF00583">
    <property type="entry name" value="Acetyltransf_1"/>
    <property type="match status" value="1"/>
</dbReference>
<evidence type="ECO:0000313" key="3">
    <source>
        <dbReference type="Proteomes" id="UP000051249"/>
    </source>
</evidence>